<organism evidence="1 2">
    <name type="scientific">Coniosporium uncinatum</name>
    <dbReference type="NCBI Taxonomy" id="93489"/>
    <lineage>
        <taxon>Eukaryota</taxon>
        <taxon>Fungi</taxon>
        <taxon>Dikarya</taxon>
        <taxon>Ascomycota</taxon>
        <taxon>Pezizomycotina</taxon>
        <taxon>Dothideomycetes</taxon>
        <taxon>Dothideomycetes incertae sedis</taxon>
        <taxon>Coniosporium</taxon>
    </lineage>
</organism>
<sequence length="383" mass="41238">MASNETNKDQVNGQANSPKPSEDDSQAQDAKTEDAPKAGLGAKLKRIWAALGLDVGTCIIMGKGALPPTIAIAIYQSDGFAQEYSTLGYLVAIISLLGMAIMPRAKFIQTMILNLFSICIGAAVALLEIYCVVTARQNTEQAVAPSPIGQPTSGTPTVTYNSSASAVAAIWLVAQIWAINTIRAKFPQFTFPVILYSIFTIVASSYAPIFPNMAAGESFARRLLEAFLTGFAIATGVSFLVFPMNSRQVIFKELTGYMMAMRGAFKANGAFFKSMEDPERFKNTLTPGEKNRYQNAPEAKAVKDSILGILALHGKIHGDMTFAKREIAFGKLGADDISGIFDGLKKILLPIIGLSSVIDIFQKIGQGIDQVSEDDQGRTRDQI</sequence>
<protein>
    <submittedName>
        <fullName evidence="1">Uncharacterized protein</fullName>
    </submittedName>
</protein>
<name>A0ACC3CWK8_9PEZI</name>
<reference evidence="1" key="1">
    <citation type="submission" date="2024-09" db="EMBL/GenBank/DDBJ databases">
        <title>Black Yeasts Isolated from many extreme environments.</title>
        <authorList>
            <person name="Coleine C."/>
            <person name="Stajich J.E."/>
            <person name="Selbmann L."/>
        </authorList>
    </citation>
    <scope>NUCLEOTIDE SEQUENCE</scope>
    <source>
        <strain evidence="1">CCFEE 5737</strain>
    </source>
</reference>
<evidence type="ECO:0000313" key="1">
    <source>
        <dbReference type="EMBL" id="KAK3045814.1"/>
    </source>
</evidence>
<accession>A0ACC3CWK8</accession>
<dbReference type="Proteomes" id="UP001186974">
    <property type="component" value="Unassembled WGS sequence"/>
</dbReference>
<comment type="caution">
    <text evidence="1">The sequence shown here is derived from an EMBL/GenBank/DDBJ whole genome shotgun (WGS) entry which is preliminary data.</text>
</comment>
<evidence type="ECO:0000313" key="2">
    <source>
        <dbReference type="Proteomes" id="UP001186974"/>
    </source>
</evidence>
<feature type="non-terminal residue" evidence="1">
    <location>
        <position position="383"/>
    </location>
</feature>
<keyword evidence="2" id="KW-1185">Reference proteome</keyword>
<proteinExistence type="predicted"/>
<dbReference type="EMBL" id="JAWDJW010010546">
    <property type="protein sequence ID" value="KAK3045814.1"/>
    <property type="molecule type" value="Genomic_DNA"/>
</dbReference>
<gene>
    <name evidence="1" type="ORF">LTS18_013579</name>
</gene>